<dbReference type="Gene3D" id="3.90.1720.10">
    <property type="entry name" value="endopeptidase domain like (from Nostoc punctiforme)"/>
    <property type="match status" value="1"/>
</dbReference>
<evidence type="ECO:0000259" key="2">
    <source>
        <dbReference type="PROSITE" id="PS50911"/>
    </source>
</evidence>
<comment type="caution">
    <text evidence="3">The sequence shown here is derived from an EMBL/GenBank/DDBJ whole genome shotgun (WGS) entry which is preliminary data.</text>
</comment>
<accession>A0A9W8HII1</accession>
<evidence type="ECO:0000313" key="4">
    <source>
        <dbReference type="Proteomes" id="UP001140172"/>
    </source>
</evidence>
<dbReference type="EMBL" id="JANBUM010000041">
    <property type="protein sequence ID" value="KAJ2786862.1"/>
    <property type="molecule type" value="Genomic_DNA"/>
</dbReference>
<dbReference type="Pfam" id="PF05257">
    <property type="entry name" value="CHAP"/>
    <property type="match status" value="1"/>
</dbReference>
<feature type="signal peptide" evidence="1">
    <location>
        <begin position="1"/>
        <end position="21"/>
    </location>
</feature>
<evidence type="ECO:0000313" key="3">
    <source>
        <dbReference type="EMBL" id="KAJ2786862.1"/>
    </source>
</evidence>
<dbReference type="Proteomes" id="UP001140172">
    <property type="component" value="Unassembled WGS sequence"/>
</dbReference>
<dbReference type="AlphaFoldDB" id="A0A9W8HII1"/>
<dbReference type="SUPFAM" id="SSF54001">
    <property type="entry name" value="Cysteine proteinases"/>
    <property type="match status" value="1"/>
</dbReference>
<dbReference type="InterPro" id="IPR007921">
    <property type="entry name" value="CHAP_dom"/>
</dbReference>
<dbReference type="PROSITE" id="PS50911">
    <property type="entry name" value="CHAP"/>
    <property type="match status" value="1"/>
</dbReference>
<protein>
    <recommendedName>
        <fullName evidence="2">Peptidase C51 domain-containing protein</fullName>
    </recommendedName>
</protein>
<gene>
    <name evidence="3" type="ORF">GGI15_001183</name>
</gene>
<dbReference type="InterPro" id="IPR038765">
    <property type="entry name" value="Papain-like_cys_pep_sf"/>
</dbReference>
<organism evidence="3 4">
    <name type="scientific">Coemansia interrupta</name>
    <dbReference type="NCBI Taxonomy" id="1126814"/>
    <lineage>
        <taxon>Eukaryota</taxon>
        <taxon>Fungi</taxon>
        <taxon>Fungi incertae sedis</taxon>
        <taxon>Zoopagomycota</taxon>
        <taxon>Kickxellomycotina</taxon>
        <taxon>Kickxellomycetes</taxon>
        <taxon>Kickxellales</taxon>
        <taxon>Kickxellaceae</taxon>
        <taxon>Coemansia</taxon>
    </lineage>
</organism>
<evidence type="ECO:0000256" key="1">
    <source>
        <dbReference type="SAM" id="SignalP"/>
    </source>
</evidence>
<keyword evidence="4" id="KW-1185">Reference proteome</keyword>
<keyword evidence="1" id="KW-0732">Signal</keyword>
<sequence length="230" mass="25918">MRIFVASLISFLYLCVLSADAFHIYKAETVNCRSGPSTSSSVVRSYTAADSISLTCQTKGQTIFGNSIWDKTKDGCYVSDYYLKTGSNGYVVSECPNNKVPGPLKDDYPYRNKCDGIDRWLYYRCQCTSFVAWRINSRLGLTYHNMYKGFNWGNANSWDNAAKKTGIKVDNNPVPGCIAQTDSGKYGHVAWVAAVNGNDVTIEEYNYMYTEKYSTRVVPKSSFKYIHIKV</sequence>
<reference evidence="3" key="1">
    <citation type="submission" date="2022-07" db="EMBL/GenBank/DDBJ databases">
        <title>Phylogenomic reconstructions and comparative analyses of Kickxellomycotina fungi.</title>
        <authorList>
            <person name="Reynolds N.K."/>
            <person name="Stajich J.E."/>
            <person name="Barry K."/>
            <person name="Grigoriev I.V."/>
            <person name="Crous P."/>
            <person name="Smith M.E."/>
        </authorList>
    </citation>
    <scope>NUCLEOTIDE SEQUENCE</scope>
    <source>
        <strain evidence="3">BCRC 34489</strain>
    </source>
</reference>
<name>A0A9W8HII1_9FUNG</name>
<dbReference type="OrthoDB" id="5358886at2759"/>
<feature type="chain" id="PRO_5040976731" description="Peptidase C51 domain-containing protein" evidence="1">
    <location>
        <begin position="22"/>
        <end position="230"/>
    </location>
</feature>
<feature type="domain" description="Peptidase C51" evidence="2">
    <location>
        <begin position="102"/>
        <end position="227"/>
    </location>
</feature>
<proteinExistence type="predicted"/>
<dbReference type="Gene3D" id="2.30.30.40">
    <property type="entry name" value="SH3 Domains"/>
    <property type="match status" value="1"/>
</dbReference>